<reference evidence="7 8" key="1">
    <citation type="submission" date="2017-05" db="EMBL/GenBank/DDBJ databases">
        <title>Vagococcus spp. assemblies.</title>
        <authorList>
            <person name="Gulvik C.A."/>
        </authorList>
    </citation>
    <scope>NUCLEOTIDE SEQUENCE [LARGE SCALE GENOMIC DNA]</scope>
    <source>
        <strain evidence="7 8">SS1995</strain>
    </source>
</reference>
<dbReference type="HAMAP" id="MF_02011">
    <property type="entry name" value="GpsB"/>
    <property type="match status" value="1"/>
</dbReference>
<evidence type="ECO:0000313" key="8">
    <source>
        <dbReference type="Proteomes" id="UP000287857"/>
    </source>
</evidence>
<evidence type="ECO:0000313" key="7">
    <source>
        <dbReference type="EMBL" id="RST98221.1"/>
    </source>
</evidence>
<organism evidence="7 8">
    <name type="scientific">Vagococcus vulneris</name>
    <dbReference type="NCBI Taxonomy" id="1977869"/>
    <lineage>
        <taxon>Bacteria</taxon>
        <taxon>Bacillati</taxon>
        <taxon>Bacillota</taxon>
        <taxon>Bacilli</taxon>
        <taxon>Lactobacillales</taxon>
        <taxon>Enterococcaceae</taxon>
        <taxon>Vagococcus</taxon>
    </lineage>
</organism>
<feature type="coiled-coil region" evidence="6">
    <location>
        <begin position="32"/>
        <end position="66"/>
    </location>
</feature>
<evidence type="ECO:0000256" key="3">
    <source>
        <dbReference type="ARBA" id="ARBA00022960"/>
    </source>
</evidence>
<keyword evidence="5 6" id="KW-0131">Cell cycle</keyword>
<dbReference type="NCBIfam" id="TIGR03544">
    <property type="entry name" value="DivI1A_domain"/>
    <property type="match status" value="1"/>
</dbReference>
<dbReference type="GO" id="GO:0051301">
    <property type="term" value="P:cell division"/>
    <property type="evidence" value="ECO:0007669"/>
    <property type="project" value="UniProtKB-UniRule"/>
</dbReference>
<comment type="subunit">
    <text evidence="6">Forms polymers through the coiled coil domains. Interacts with PBP1, MreC and EzrA.</text>
</comment>
<dbReference type="RefSeq" id="WP_125984344.1">
    <property type="nucleotide sequence ID" value="NZ_NGJS01000012.1"/>
</dbReference>
<evidence type="ECO:0000256" key="1">
    <source>
        <dbReference type="ARBA" id="ARBA00022490"/>
    </source>
</evidence>
<evidence type="ECO:0000256" key="4">
    <source>
        <dbReference type="ARBA" id="ARBA00023054"/>
    </source>
</evidence>
<dbReference type="PANTHER" id="PTHR35794:SF1">
    <property type="entry name" value="CELL CYCLE PROTEIN GPSB"/>
    <property type="match status" value="1"/>
</dbReference>
<protein>
    <recommendedName>
        <fullName evidence="6">Cell cycle protein GpsB</fullName>
    </recommendedName>
    <alternativeName>
        <fullName evidence="6">Guiding PBP1-shuttling protein</fullName>
    </alternativeName>
</protein>
<evidence type="ECO:0000256" key="6">
    <source>
        <dbReference type="HAMAP-Rule" id="MF_02011"/>
    </source>
</evidence>
<dbReference type="GO" id="GO:0005737">
    <property type="term" value="C:cytoplasm"/>
    <property type="evidence" value="ECO:0007669"/>
    <property type="project" value="UniProtKB-SubCell"/>
</dbReference>
<dbReference type="AlphaFoldDB" id="A0A429ZWQ1"/>
<dbReference type="Proteomes" id="UP000287857">
    <property type="component" value="Unassembled WGS sequence"/>
</dbReference>
<accession>A0A429ZWQ1</accession>
<dbReference type="Gene3D" id="6.10.250.660">
    <property type="match status" value="1"/>
</dbReference>
<proteinExistence type="inferred from homology"/>
<comment type="subcellular location">
    <subcellularLocation>
        <location evidence="6">Cytoplasm</location>
    </subcellularLocation>
    <text evidence="6">Shuttles between the lateral wall and the division site in a cell cycle-dependent manner.</text>
</comment>
<comment type="caution">
    <text evidence="7">The sequence shown here is derived from an EMBL/GenBank/DDBJ whole genome shotgun (WGS) entry which is preliminary data.</text>
</comment>
<name>A0A429ZWQ1_9ENTE</name>
<dbReference type="InterPro" id="IPR019933">
    <property type="entry name" value="DivIVA_domain"/>
</dbReference>
<dbReference type="InterPro" id="IPR007793">
    <property type="entry name" value="DivIVA_fam"/>
</dbReference>
<dbReference type="OrthoDB" id="389699at2"/>
<sequence length="137" mass="15631">MSKLIYSARDILQKEFKTKMKGYDPVEVDEFLDNIIKDYEAYNQEVISLKEENARLVNKVDQLSQNQATLSRMKQEIPKSNSATNFDILKRLSNLEKAVFGNKLNEIDVTVNEQAVNSLNSAAQKVLNDDLGATKRF</sequence>
<gene>
    <name evidence="6" type="primary">gpsB</name>
    <name evidence="7" type="ORF">CBF37_08610</name>
</gene>
<dbReference type="NCBIfam" id="NF010725">
    <property type="entry name" value="PRK14127.1"/>
    <property type="match status" value="1"/>
</dbReference>
<dbReference type="PANTHER" id="PTHR35794">
    <property type="entry name" value="CELL DIVISION PROTEIN DIVIVA"/>
    <property type="match status" value="1"/>
</dbReference>
<dbReference type="Pfam" id="PF05103">
    <property type="entry name" value="DivIVA"/>
    <property type="match status" value="1"/>
</dbReference>
<comment type="function">
    <text evidence="6">Divisome component that associates with the complex late in its assembly, after the Z-ring is formed, and is dependent on DivIC and PBP2B for its recruitment to the divisome. Together with EzrA, is a key component of the system that regulates PBP1 localization during cell cycle progression. Its main role could be the removal of PBP1 from the cell pole after pole maturation is completed. Also contributes to the recruitment of PBP1 to the division complex. Not essential for septum formation.</text>
</comment>
<dbReference type="InterPro" id="IPR011229">
    <property type="entry name" value="Cell_cycle_GpsB"/>
</dbReference>
<evidence type="ECO:0000256" key="2">
    <source>
        <dbReference type="ARBA" id="ARBA00022618"/>
    </source>
</evidence>
<dbReference type="GO" id="GO:0008360">
    <property type="term" value="P:regulation of cell shape"/>
    <property type="evidence" value="ECO:0007669"/>
    <property type="project" value="UniProtKB-UniRule"/>
</dbReference>
<keyword evidence="1 6" id="KW-0963">Cytoplasm</keyword>
<dbReference type="EMBL" id="NGJS01000012">
    <property type="protein sequence ID" value="RST98221.1"/>
    <property type="molecule type" value="Genomic_DNA"/>
</dbReference>
<keyword evidence="2 6" id="KW-0132">Cell division</keyword>
<keyword evidence="4 6" id="KW-0175">Coiled coil</keyword>
<keyword evidence="3 6" id="KW-0133">Cell shape</keyword>
<comment type="similarity">
    <text evidence="6">Belongs to the GpsB family.</text>
</comment>
<evidence type="ECO:0000256" key="5">
    <source>
        <dbReference type="ARBA" id="ARBA00023306"/>
    </source>
</evidence>
<keyword evidence="8" id="KW-1185">Reference proteome</keyword>